<protein>
    <submittedName>
        <fullName evidence="1">DUF1841 family protein</fullName>
    </submittedName>
</protein>
<sequence length="141" mass="16231">MFGTDRNALRKFYCDSWDKFTNQQSLSALEQQIVSVIKLHPEYHKVVETPDASLDADFLPEMGESNPFLHMGMHLGLHEQISTNRPAGIAKLYQQLVVKHGEHDAEHEMMECLGEAIWTAQRNQTLPDESAYFDCLKRINR</sequence>
<dbReference type="Pfam" id="PF08897">
    <property type="entry name" value="DUF1841"/>
    <property type="match status" value="1"/>
</dbReference>
<gene>
    <name evidence="1" type="ORF">ENJ51_11955</name>
</gene>
<dbReference type="AlphaFoldDB" id="A0A7V2WW47"/>
<accession>A0A7V2WW47</accession>
<proteinExistence type="predicted"/>
<dbReference type="Proteomes" id="UP000885750">
    <property type="component" value="Unassembled WGS sequence"/>
</dbReference>
<name>A0A7V2WW47_LEUMU</name>
<organism evidence="1">
    <name type="scientific">Leucothrix mucor</name>
    <dbReference type="NCBI Taxonomy" id="45248"/>
    <lineage>
        <taxon>Bacteria</taxon>
        <taxon>Pseudomonadati</taxon>
        <taxon>Pseudomonadota</taxon>
        <taxon>Gammaproteobacteria</taxon>
        <taxon>Thiotrichales</taxon>
        <taxon>Thiotrichaceae</taxon>
        <taxon>Leucothrix</taxon>
    </lineage>
</organism>
<evidence type="ECO:0000313" key="1">
    <source>
        <dbReference type="EMBL" id="HFC93514.1"/>
    </source>
</evidence>
<dbReference type="EMBL" id="DRMS01000454">
    <property type="protein sequence ID" value="HFC93514.1"/>
    <property type="molecule type" value="Genomic_DNA"/>
</dbReference>
<reference evidence="1" key="1">
    <citation type="journal article" date="2020" name="mSystems">
        <title>Genome- and Community-Level Interaction Insights into Carbon Utilization and Element Cycling Functions of Hydrothermarchaeota in Hydrothermal Sediment.</title>
        <authorList>
            <person name="Zhou Z."/>
            <person name="Liu Y."/>
            <person name="Xu W."/>
            <person name="Pan J."/>
            <person name="Luo Z.H."/>
            <person name="Li M."/>
        </authorList>
    </citation>
    <scope>NUCLEOTIDE SEQUENCE [LARGE SCALE GENOMIC DNA]</scope>
    <source>
        <strain evidence="1">HyVt-493</strain>
    </source>
</reference>
<dbReference type="InterPro" id="IPR014993">
    <property type="entry name" value="DUF1841"/>
</dbReference>
<comment type="caution">
    <text evidence="1">The sequence shown here is derived from an EMBL/GenBank/DDBJ whole genome shotgun (WGS) entry which is preliminary data.</text>
</comment>